<reference evidence="2" key="1">
    <citation type="submission" date="2018-06" db="EMBL/GenBank/DDBJ databases">
        <authorList>
            <person name="Zhirakovskaya E."/>
        </authorList>
    </citation>
    <scope>NUCLEOTIDE SEQUENCE</scope>
</reference>
<dbReference type="AlphaFoldDB" id="A0A3B0X5B0"/>
<proteinExistence type="predicted"/>
<gene>
    <name evidence="2" type="ORF">MNBD_GAMMA08-2938</name>
</gene>
<evidence type="ECO:0000256" key="1">
    <source>
        <dbReference type="ARBA" id="ARBA00023125"/>
    </source>
</evidence>
<dbReference type="InterPro" id="IPR010998">
    <property type="entry name" value="Integrase_recombinase_N"/>
</dbReference>
<dbReference type="EMBL" id="UOFH01000105">
    <property type="protein sequence ID" value="VAW59780.1"/>
    <property type="molecule type" value="Genomic_DNA"/>
</dbReference>
<protein>
    <submittedName>
        <fullName evidence="2">Uncharacterized protein</fullName>
    </submittedName>
</protein>
<evidence type="ECO:0000313" key="2">
    <source>
        <dbReference type="EMBL" id="VAW59780.1"/>
    </source>
</evidence>
<name>A0A3B0X5B0_9ZZZZ</name>
<dbReference type="Gene3D" id="1.10.150.130">
    <property type="match status" value="1"/>
</dbReference>
<keyword evidence="1" id="KW-0238">DNA-binding</keyword>
<dbReference type="GO" id="GO:0003677">
    <property type="term" value="F:DNA binding"/>
    <property type="evidence" value="ECO:0007669"/>
    <property type="project" value="UniProtKB-KW"/>
</dbReference>
<feature type="non-terminal residue" evidence="2">
    <location>
        <position position="112"/>
    </location>
</feature>
<sequence length="112" mass="13004">MDDIYTRFWNKYRLKTEACNISDADHQCYIQHVNTFINAHPGQRLADLEGSDVYRYILGIAGQKTTILTSTEVAELNQLTDALRILFVEMVQATWSLDFNWDLKFSIREPVS</sequence>
<accession>A0A3B0X5B0</accession>
<organism evidence="2">
    <name type="scientific">hydrothermal vent metagenome</name>
    <dbReference type="NCBI Taxonomy" id="652676"/>
    <lineage>
        <taxon>unclassified sequences</taxon>
        <taxon>metagenomes</taxon>
        <taxon>ecological metagenomes</taxon>
    </lineage>
</organism>